<dbReference type="EMBL" id="CAJNOH010000477">
    <property type="protein sequence ID" value="CAF1052335.1"/>
    <property type="molecule type" value="Genomic_DNA"/>
</dbReference>
<organism evidence="3 4">
    <name type="scientific">Rotaria sordida</name>
    <dbReference type="NCBI Taxonomy" id="392033"/>
    <lineage>
        <taxon>Eukaryota</taxon>
        <taxon>Metazoa</taxon>
        <taxon>Spiralia</taxon>
        <taxon>Gnathifera</taxon>
        <taxon>Rotifera</taxon>
        <taxon>Eurotatoria</taxon>
        <taxon>Bdelloidea</taxon>
        <taxon>Philodinida</taxon>
        <taxon>Philodinidae</taxon>
        <taxon>Rotaria</taxon>
    </lineage>
</organism>
<proteinExistence type="predicted"/>
<evidence type="ECO:0000313" key="1">
    <source>
        <dbReference type="EMBL" id="CAF1052335.1"/>
    </source>
</evidence>
<sequence>MVSTWPPTTYVNRSMQMINITDKNDIRTLSDYHPDLKSSSL</sequence>
<dbReference type="Proteomes" id="UP000663854">
    <property type="component" value="Unassembled WGS sequence"/>
</dbReference>
<dbReference type="EMBL" id="CAJNOL010001700">
    <property type="protein sequence ID" value="CAF1406246.1"/>
    <property type="molecule type" value="Genomic_DNA"/>
</dbReference>
<evidence type="ECO:0000313" key="2">
    <source>
        <dbReference type="EMBL" id="CAF1406246.1"/>
    </source>
</evidence>
<dbReference type="AlphaFoldDB" id="A0A815L9P4"/>
<reference evidence="3" key="1">
    <citation type="submission" date="2021-02" db="EMBL/GenBank/DDBJ databases">
        <authorList>
            <person name="Nowell W R."/>
        </authorList>
    </citation>
    <scope>NUCLEOTIDE SEQUENCE</scope>
</reference>
<feature type="non-terminal residue" evidence="3">
    <location>
        <position position="1"/>
    </location>
</feature>
<comment type="caution">
    <text evidence="3">The sequence shown here is derived from an EMBL/GenBank/DDBJ whole genome shotgun (WGS) entry which is preliminary data.</text>
</comment>
<keyword evidence="4" id="KW-1185">Reference proteome</keyword>
<gene>
    <name evidence="2" type="ORF">JXQ802_LOCUS34997</name>
    <name evidence="3" type="ORF">JXQ802_LOCUS35042</name>
    <name evidence="1" type="ORF">PYM288_LOCUS17210</name>
</gene>
<accession>A0A815L9P4</accession>
<dbReference type="Proteomes" id="UP000663870">
    <property type="component" value="Unassembled WGS sequence"/>
</dbReference>
<dbReference type="EMBL" id="CAJNOL010001705">
    <property type="protein sequence ID" value="CAF1407009.1"/>
    <property type="molecule type" value="Genomic_DNA"/>
</dbReference>
<evidence type="ECO:0000313" key="3">
    <source>
        <dbReference type="EMBL" id="CAF1407009.1"/>
    </source>
</evidence>
<evidence type="ECO:0000313" key="4">
    <source>
        <dbReference type="Proteomes" id="UP000663870"/>
    </source>
</evidence>
<name>A0A815L9P4_9BILA</name>
<feature type="non-terminal residue" evidence="3">
    <location>
        <position position="41"/>
    </location>
</feature>
<protein>
    <submittedName>
        <fullName evidence="3">Uncharacterized protein</fullName>
    </submittedName>
</protein>